<dbReference type="SUPFAM" id="SSF109854">
    <property type="entry name" value="DinB/YfiT-like putative metalloenzymes"/>
    <property type="match status" value="1"/>
</dbReference>
<dbReference type="NCBIfam" id="NF009807">
    <property type="entry name" value="PRK13291.1"/>
    <property type="match status" value="1"/>
</dbReference>
<comment type="subcellular location">
    <subcellularLocation>
        <location evidence="5">Cytoplasm</location>
    </subcellularLocation>
</comment>
<dbReference type="InterPro" id="IPR024775">
    <property type="entry name" value="DinB-like"/>
</dbReference>
<feature type="binding site" evidence="5">
    <location>
        <position position="68"/>
    </location>
    <ligand>
        <name>Zn(2+)</name>
        <dbReference type="ChEBI" id="CHEBI:29105"/>
    </ligand>
</feature>
<evidence type="ECO:0000313" key="7">
    <source>
        <dbReference type="EMBL" id="PWV94290.1"/>
    </source>
</evidence>
<comment type="similarity">
    <text evidence="5">Belongs to the metal hydrolase YfiT family.</text>
</comment>
<evidence type="ECO:0000313" key="8">
    <source>
        <dbReference type="Proteomes" id="UP000246635"/>
    </source>
</evidence>
<evidence type="ECO:0000256" key="4">
    <source>
        <dbReference type="ARBA" id="ARBA00022833"/>
    </source>
</evidence>
<comment type="cofactor">
    <cofactor evidence="5">
        <name>Zn(2+)</name>
        <dbReference type="ChEBI" id="CHEBI:29105"/>
    </cofactor>
    <text evidence="5">Binds 1 zinc ion per subunit.</text>
</comment>
<dbReference type="InterPro" id="IPR034660">
    <property type="entry name" value="DinB/YfiT-like"/>
</dbReference>
<accession>A0A2V2YNL3</accession>
<comment type="function">
    <text evidence="5">Possible metal-dependent hydrolase.</text>
</comment>
<protein>
    <recommendedName>
        <fullName evidence="5">Putative metal-dependent hydrolase DFQ01_1328</fullName>
        <ecNumber evidence="5">3.-.-.-</ecNumber>
    </recommendedName>
</protein>
<keyword evidence="1 5" id="KW-0963">Cytoplasm</keyword>
<dbReference type="Proteomes" id="UP000246635">
    <property type="component" value="Unassembled WGS sequence"/>
</dbReference>
<feature type="domain" description="DinB-like" evidence="6">
    <location>
        <begin position="32"/>
        <end position="169"/>
    </location>
</feature>
<evidence type="ECO:0000259" key="6">
    <source>
        <dbReference type="Pfam" id="PF12867"/>
    </source>
</evidence>
<dbReference type="Pfam" id="PF12867">
    <property type="entry name" value="DinB_2"/>
    <property type="match status" value="1"/>
</dbReference>
<comment type="subunit">
    <text evidence="5">Homodimer.</text>
</comment>
<organism evidence="7 8">
    <name type="scientific">Paenibacillus cellulosilyticus</name>
    <dbReference type="NCBI Taxonomy" id="375489"/>
    <lineage>
        <taxon>Bacteria</taxon>
        <taxon>Bacillati</taxon>
        <taxon>Bacillota</taxon>
        <taxon>Bacilli</taxon>
        <taxon>Bacillales</taxon>
        <taxon>Paenibacillaceae</taxon>
        <taxon>Paenibacillus</taxon>
    </lineage>
</organism>
<gene>
    <name evidence="7" type="ORF">DFQ01_1328</name>
</gene>
<proteinExistence type="inferred from homology"/>
<reference evidence="7 8" key="1">
    <citation type="submission" date="2018-05" db="EMBL/GenBank/DDBJ databases">
        <title>Genomic Encyclopedia of Type Strains, Phase III (KMG-III): the genomes of soil and plant-associated and newly described type strains.</title>
        <authorList>
            <person name="Whitman W."/>
        </authorList>
    </citation>
    <scope>NUCLEOTIDE SEQUENCE [LARGE SCALE GENOMIC DNA]</scope>
    <source>
        <strain evidence="7 8">CECT 5696</strain>
    </source>
</reference>
<keyword evidence="3 5" id="KW-0378">Hydrolase</keyword>
<dbReference type="GO" id="GO:0005737">
    <property type="term" value="C:cytoplasm"/>
    <property type="evidence" value="ECO:0007669"/>
    <property type="project" value="UniProtKB-SubCell"/>
</dbReference>
<feature type="binding site" evidence="5">
    <location>
        <position position="165"/>
    </location>
    <ligand>
        <name>Zn(2+)</name>
        <dbReference type="ChEBI" id="CHEBI:29105"/>
    </ligand>
</feature>
<evidence type="ECO:0000256" key="3">
    <source>
        <dbReference type="ARBA" id="ARBA00022801"/>
    </source>
</evidence>
<dbReference type="InterPro" id="IPR023774">
    <property type="entry name" value="Put_metal_dep_hydrolase_YfiT"/>
</dbReference>
<dbReference type="GO" id="GO:0016787">
    <property type="term" value="F:hydrolase activity"/>
    <property type="evidence" value="ECO:0007669"/>
    <property type="project" value="UniProtKB-UniRule"/>
</dbReference>
<keyword evidence="8" id="KW-1185">Reference proteome</keyword>
<keyword evidence="2 5" id="KW-0479">Metal-binding</keyword>
<dbReference type="AlphaFoldDB" id="A0A2V2YNL3"/>
<keyword evidence="4 5" id="KW-0862">Zinc</keyword>
<comment type="caution">
    <text evidence="7">The sequence shown here is derived from an EMBL/GenBank/DDBJ whole genome shotgun (WGS) entry which is preliminary data.</text>
</comment>
<dbReference type="EC" id="3.-.-.-" evidence="5"/>
<dbReference type="HAMAP" id="MF_01256">
    <property type="entry name" value="YfiT_hydrol"/>
    <property type="match status" value="1"/>
</dbReference>
<feature type="binding site" evidence="5">
    <location>
        <position position="161"/>
    </location>
    <ligand>
        <name>Zn(2+)</name>
        <dbReference type="ChEBI" id="CHEBI:29105"/>
    </ligand>
</feature>
<sequence length="178" mass="20624">MSELDDLRFPIGQFATVEPVDAEQRAHWMEEIERLPEQLCEAVAGLSDEQLDTPYRAGGWTVRQVVHHLADSHMNSYIRFKLAVTEELPTIKPYYEDRWAELSDGAHAPIELSLTLLKALHARWVYFIKSLRPEQFECAFIHPEHGRAMKLNDALGMYAWHGRHHVAHIMGLRSRNGW</sequence>
<dbReference type="GO" id="GO:0008270">
    <property type="term" value="F:zinc ion binding"/>
    <property type="evidence" value="ECO:0007669"/>
    <property type="project" value="UniProtKB-UniRule"/>
</dbReference>
<name>A0A2V2YNL3_9BACL</name>
<dbReference type="EMBL" id="QGTQ01000032">
    <property type="protein sequence ID" value="PWV94290.1"/>
    <property type="molecule type" value="Genomic_DNA"/>
</dbReference>
<evidence type="ECO:0000256" key="5">
    <source>
        <dbReference type="HAMAP-Rule" id="MF_01256"/>
    </source>
</evidence>
<dbReference type="Gene3D" id="1.20.120.450">
    <property type="entry name" value="dinb family like domain"/>
    <property type="match status" value="1"/>
</dbReference>
<evidence type="ECO:0000256" key="1">
    <source>
        <dbReference type="ARBA" id="ARBA00022490"/>
    </source>
</evidence>
<evidence type="ECO:0000256" key="2">
    <source>
        <dbReference type="ARBA" id="ARBA00022723"/>
    </source>
</evidence>